<comment type="similarity">
    <text evidence="2">Belongs to the YkuD family.</text>
</comment>
<comment type="caution">
    <text evidence="9">The sequence shown here is derived from an EMBL/GenBank/DDBJ whole genome shotgun (WGS) entry which is preliminary data.</text>
</comment>
<evidence type="ECO:0000256" key="3">
    <source>
        <dbReference type="ARBA" id="ARBA00022679"/>
    </source>
</evidence>
<evidence type="ECO:0000256" key="2">
    <source>
        <dbReference type="ARBA" id="ARBA00005992"/>
    </source>
</evidence>
<name>A0A259U443_9BACT</name>
<evidence type="ECO:0000313" key="9">
    <source>
        <dbReference type="EMBL" id="OZC04731.1"/>
    </source>
</evidence>
<evidence type="ECO:0000313" key="10">
    <source>
        <dbReference type="Proteomes" id="UP000216446"/>
    </source>
</evidence>
<dbReference type="InterPro" id="IPR005490">
    <property type="entry name" value="LD_TPept_cat_dom"/>
</dbReference>
<feature type="active site" description="Nucleophile" evidence="7">
    <location>
        <position position="270"/>
    </location>
</feature>
<dbReference type="FunCoup" id="A0A259U443">
    <property type="interactions" value="102"/>
</dbReference>
<keyword evidence="5 7" id="KW-0573">Peptidoglycan synthesis</keyword>
<feature type="domain" description="L,D-TPase catalytic" evidence="8">
    <location>
        <begin position="161"/>
        <end position="294"/>
    </location>
</feature>
<dbReference type="InParanoid" id="A0A259U443"/>
<dbReference type="GO" id="GO:0008360">
    <property type="term" value="P:regulation of cell shape"/>
    <property type="evidence" value="ECO:0007669"/>
    <property type="project" value="UniProtKB-UniRule"/>
</dbReference>
<dbReference type="PROSITE" id="PS52029">
    <property type="entry name" value="LD_TPASE"/>
    <property type="match status" value="1"/>
</dbReference>
<dbReference type="InterPro" id="IPR038063">
    <property type="entry name" value="Transpep_catalytic_dom"/>
</dbReference>
<evidence type="ECO:0000256" key="5">
    <source>
        <dbReference type="ARBA" id="ARBA00022984"/>
    </source>
</evidence>
<dbReference type="SUPFAM" id="SSF47090">
    <property type="entry name" value="PGBD-like"/>
    <property type="match status" value="1"/>
</dbReference>
<evidence type="ECO:0000256" key="7">
    <source>
        <dbReference type="PROSITE-ProRule" id="PRU01373"/>
    </source>
</evidence>
<evidence type="ECO:0000256" key="1">
    <source>
        <dbReference type="ARBA" id="ARBA00004752"/>
    </source>
</evidence>
<dbReference type="GO" id="GO:0018104">
    <property type="term" value="P:peptidoglycan-protein cross-linking"/>
    <property type="evidence" value="ECO:0007669"/>
    <property type="project" value="TreeGrafter"/>
</dbReference>
<dbReference type="InterPro" id="IPR036365">
    <property type="entry name" value="PGBD-like_sf"/>
</dbReference>
<gene>
    <name evidence="9" type="ORF">BSZ36_13210</name>
</gene>
<proteinExistence type="inferred from homology"/>
<reference evidence="9 10" key="1">
    <citation type="submission" date="2016-11" db="EMBL/GenBank/DDBJ databases">
        <title>Study of marine rhodopsin-containing bacteria.</title>
        <authorList>
            <person name="Yoshizawa S."/>
            <person name="Kumagai Y."/>
            <person name="Kogure K."/>
        </authorList>
    </citation>
    <scope>NUCLEOTIDE SEQUENCE [LARGE SCALE GENOMIC DNA]</scope>
    <source>
        <strain evidence="9 10">SG-29</strain>
    </source>
</reference>
<dbReference type="UniPathway" id="UPA00219"/>
<dbReference type="GO" id="GO:0071555">
    <property type="term" value="P:cell wall organization"/>
    <property type="evidence" value="ECO:0007669"/>
    <property type="project" value="UniProtKB-UniRule"/>
</dbReference>
<evidence type="ECO:0000256" key="6">
    <source>
        <dbReference type="ARBA" id="ARBA00023316"/>
    </source>
</evidence>
<dbReference type="InterPro" id="IPR002477">
    <property type="entry name" value="Peptidoglycan-bd-like"/>
</dbReference>
<feature type="active site" description="Proton donor/acceptor" evidence="7">
    <location>
        <position position="254"/>
    </location>
</feature>
<dbReference type="CDD" id="cd16913">
    <property type="entry name" value="YkuD_like"/>
    <property type="match status" value="1"/>
</dbReference>
<dbReference type="Gene3D" id="1.10.101.10">
    <property type="entry name" value="PGBD-like superfamily/PGBD"/>
    <property type="match status" value="1"/>
</dbReference>
<dbReference type="InterPro" id="IPR050979">
    <property type="entry name" value="LD-transpeptidase"/>
</dbReference>
<evidence type="ECO:0000256" key="4">
    <source>
        <dbReference type="ARBA" id="ARBA00022960"/>
    </source>
</evidence>
<dbReference type="PANTHER" id="PTHR30582:SF30">
    <property type="entry name" value="BLR4375 PROTEIN"/>
    <property type="match status" value="1"/>
</dbReference>
<accession>A0A259U443</accession>
<evidence type="ECO:0000259" key="8">
    <source>
        <dbReference type="PROSITE" id="PS52029"/>
    </source>
</evidence>
<dbReference type="GO" id="GO:0005576">
    <property type="term" value="C:extracellular region"/>
    <property type="evidence" value="ECO:0007669"/>
    <property type="project" value="TreeGrafter"/>
</dbReference>
<keyword evidence="6 7" id="KW-0961">Cell wall biogenesis/degradation</keyword>
<organism evidence="9 10">
    <name type="scientific">Rubricoccus marinus</name>
    <dbReference type="NCBI Taxonomy" id="716817"/>
    <lineage>
        <taxon>Bacteria</taxon>
        <taxon>Pseudomonadati</taxon>
        <taxon>Rhodothermota</taxon>
        <taxon>Rhodothermia</taxon>
        <taxon>Rhodothermales</taxon>
        <taxon>Rubricoccaceae</taxon>
        <taxon>Rubricoccus</taxon>
    </lineage>
</organism>
<sequence length="311" mass="32971">MQLPLGGNVEGPSVLKLQVLLDRARFSPGEIDGRWGNNTEAALVWFQKSAGMEASGVADSATVAALGRRAGRPDSLVVTYTLTAGDVEGPFEPLPEDVYEKAKLERLGYESLGEALGERFHASPALISRLNDSMTLDSLSAGDRIRVPNIMGAPRVSGEIAMIVVSGSGHYLQALSADSTILFHAPATLGAEYDPSPSGDFEVTRTARNPTWHYQPKILASVPDDQEDAVLPGGPNNAVGTVWIALSEPHYGIHGTRAPSTIGYASSAGCTRLTNWDAEHLLSMVKTGTPVQFRDITGRDASGAKTSTSRS</sequence>
<dbReference type="Gene3D" id="2.40.440.10">
    <property type="entry name" value="L,D-transpeptidase catalytic domain-like"/>
    <property type="match status" value="1"/>
</dbReference>
<dbReference type="SUPFAM" id="SSF141523">
    <property type="entry name" value="L,D-transpeptidase catalytic domain-like"/>
    <property type="match status" value="1"/>
</dbReference>
<dbReference type="PANTHER" id="PTHR30582">
    <property type="entry name" value="L,D-TRANSPEPTIDASE"/>
    <property type="match status" value="1"/>
</dbReference>
<keyword evidence="10" id="KW-1185">Reference proteome</keyword>
<dbReference type="EMBL" id="MQWB01000001">
    <property type="protein sequence ID" value="OZC04731.1"/>
    <property type="molecule type" value="Genomic_DNA"/>
</dbReference>
<dbReference type="Proteomes" id="UP000216446">
    <property type="component" value="Unassembled WGS sequence"/>
</dbReference>
<keyword evidence="3" id="KW-0808">Transferase</keyword>
<dbReference type="InterPro" id="IPR036366">
    <property type="entry name" value="PGBDSf"/>
</dbReference>
<keyword evidence="4 7" id="KW-0133">Cell shape</keyword>
<dbReference type="GO" id="GO:0016740">
    <property type="term" value="F:transferase activity"/>
    <property type="evidence" value="ECO:0007669"/>
    <property type="project" value="UniProtKB-KW"/>
</dbReference>
<dbReference type="Pfam" id="PF01471">
    <property type="entry name" value="PG_binding_1"/>
    <property type="match status" value="1"/>
</dbReference>
<dbReference type="Pfam" id="PF03734">
    <property type="entry name" value="YkuD"/>
    <property type="match status" value="1"/>
</dbReference>
<dbReference type="AlphaFoldDB" id="A0A259U443"/>
<comment type="pathway">
    <text evidence="1 7">Cell wall biogenesis; peptidoglycan biosynthesis.</text>
</comment>
<dbReference type="GO" id="GO:0071972">
    <property type="term" value="F:peptidoglycan L,D-transpeptidase activity"/>
    <property type="evidence" value="ECO:0007669"/>
    <property type="project" value="TreeGrafter"/>
</dbReference>
<protein>
    <recommendedName>
        <fullName evidence="8">L,D-TPase catalytic domain-containing protein</fullName>
    </recommendedName>
</protein>